<evidence type="ECO:0000313" key="14">
    <source>
        <dbReference type="EMBL" id="GAV65666.1"/>
    </source>
</evidence>
<comment type="similarity">
    <text evidence="2">Belongs to the aspartate/ornithine carbamoyltransferase superfamily. OTCase family.</text>
</comment>
<dbReference type="InterPro" id="IPR006131">
    <property type="entry name" value="Asp_carbamoyltransf_Asp/Orn-bd"/>
</dbReference>
<dbReference type="InParanoid" id="A0A1Q3BC89"/>
<evidence type="ECO:0000256" key="6">
    <source>
        <dbReference type="ARBA" id="ARBA00022605"/>
    </source>
</evidence>
<evidence type="ECO:0000259" key="13">
    <source>
        <dbReference type="Pfam" id="PF02729"/>
    </source>
</evidence>
<evidence type="ECO:0000256" key="3">
    <source>
        <dbReference type="ARBA" id="ARBA00013007"/>
    </source>
</evidence>
<dbReference type="GO" id="GO:0009507">
    <property type="term" value="C:chloroplast"/>
    <property type="evidence" value="ECO:0007669"/>
    <property type="project" value="UniProtKB-SubCell"/>
</dbReference>
<dbReference type="PRINTS" id="PR00100">
    <property type="entry name" value="AOTCASE"/>
</dbReference>
<keyword evidence="7" id="KW-0934">Plastid</keyword>
<evidence type="ECO:0000256" key="9">
    <source>
        <dbReference type="ARBA" id="ARBA00022946"/>
    </source>
</evidence>
<dbReference type="PANTHER" id="PTHR45753:SF3">
    <property type="entry name" value="ORNITHINE TRANSCARBAMYLASE, MITOCHONDRIAL"/>
    <property type="match status" value="1"/>
</dbReference>
<evidence type="ECO:0000256" key="5">
    <source>
        <dbReference type="ARBA" id="ARBA00022571"/>
    </source>
</evidence>
<organism evidence="14 15">
    <name type="scientific">Cephalotus follicularis</name>
    <name type="common">Albany pitcher plant</name>
    <dbReference type="NCBI Taxonomy" id="3775"/>
    <lineage>
        <taxon>Eukaryota</taxon>
        <taxon>Viridiplantae</taxon>
        <taxon>Streptophyta</taxon>
        <taxon>Embryophyta</taxon>
        <taxon>Tracheophyta</taxon>
        <taxon>Spermatophyta</taxon>
        <taxon>Magnoliopsida</taxon>
        <taxon>eudicotyledons</taxon>
        <taxon>Gunneridae</taxon>
        <taxon>Pentapetalae</taxon>
        <taxon>rosids</taxon>
        <taxon>fabids</taxon>
        <taxon>Oxalidales</taxon>
        <taxon>Cephalotaceae</taxon>
        <taxon>Cephalotus</taxon>
    </lineage>
</organism>
<keyword evidence="8 11" id="KW-0808">Transferase</keyword>
<dbReference type="STRING" id="3775.A0A1Q3BC89"/>
<dbReference type="InterPro" id="IPR036901">
    <property type="entry name" value="Asp/Orn_carbamoylTrfase_sf"/>
</dbReference>
<dbReference type="HAMAP" id="MF_01109">
    <property type="entry name" value="OTCase"/>
    <property type="match status" value="1"/>
</dbReference>
<keyword evidence="9" id="KW-0809">Transit peptide</keyword>
<dbReference type="GO" id="GO:0004585">
    <property type="term" value="F:ornithine carbamoyltransferase activity"/>
    <property type="evidence" value="ECO:0007669"/>
    <property type="project" value="UniProtKB-EC"/>
</dbReference>
<evidence type="ECO:0000256" key="2">
    <source>
        <dbReference type="ARBA" id="ARBA00007805"/>
    </source>
</evidence>
<feature type="domain" description="Aspartate/ornithine carbamoyltransferase Asp/Orn-binding" evidence="12">
    <location>
        <begin position="216"/>
        <end position="367"/>
    </location>
</feature>
<proteinExistence type="inferred from homology"/>
<dbReference type="Gene3D" id="3.40.50.1370">
    <property type="entry name" value="Aspartate/ornithine carbamoyltransferase"/>
    <property type="match status" value="2"/>
</dbReference>
<dbReference type="Proteomes" id="UP000187406">
    <property type="component" value="Unassembled WGS sequence"/>
</dbReference>
<comment type="subcellular location">
    <subcellularLocation>
        <location evidence="1">Plastid</location>
        <location evidence="1">Chloroplast</location>
    </subcellularLocation>
</comment>
<evidence type="ECO:0000313" key="15">
    <source>
        <dbReference type="Proteomes" id="UP000187406"/>
    </source>
</evidence>
<dbReference type="InterPro" id="IPR006132">
    <property type="entry name" value="Asp/Orn_carbamoyltranf_P-bd"/>
</dbReference>
<keyword evidence="6" id="KW-0028">Amino-acid biosynthesis</keyword>
<dbReference type="EMBL" id="BDDD01000425">
    <property type="protein sequence ID" value="GAV65666.1"/>
    <property type="molecule type" value="Genomic_DNA"/>
</dbReference>
<comment type="caution">
    <text evidence="14">The sequence shown here is derived from an EMBL/GenBank/DDBJ whole genome shotgun (WGS) entry which is preliminary data.</text>
</comment>
<dbReference type="PANTHER" id="PTHR45753">
    <property type="entry name" value="ORNITHINE CARBAMOYLTRANSFERASE, MITOCHONDRIAL"/>
    <property type="match status" value="1"/>
</dbReference>
<dbReference type="EC" id="2.1.3.3" evidence="3"/>
<evidence type="ECO:0000256" key="11">
    <source>
        <dbReference type="RuleBase" id="RU003634"/>
    </source>
</evidence>
<evidence type="ECO:0000259" key="12">
    <source>
        <dbReference type="Pfam" id="PF00185"/>
    </source>
</evidence>
<dbReference type="PRINTS" id="PR00102">
    <property type="entry name" value="OTCASE"/>
</dbReference>
<dbReference type="GO" id="GO:0019240">
    <property type="term" value="P:citrulline biosynthetic process"/>
    <property type="evidence" value="ECO:0007669"/>
    <property type="project" value="TreeGrafter"/>
</dbReference>
<evidence type="ECO:0000256" key="1">
    <source>
        <dbReference type="ARBA" id="ARBA00004229"/>
    </source>
</evidence>
<dbReference type="Pfam" id="PF00185">
    <property type="entry name" value="OTCace"/>
    <property type="match status" value="1"/>
</dbReference>
<accession>A0A1Q3BC89</accession>
<comment type="catalytic activity">
    <reaction evidence="10">
        <text>carbamoyl phosphate + L-ornithine = L-citrulline + phosphate + H(+)</text>
        <dbReference type="Rhea" id="RHEA:19513"/>
        <dbReference type="ChEBI" id="CHEBI:15378"/>
        <dbReference type="ChEBI" id="CHEBI:43474"/>
        <dbReference type="ChEBI" id="CHEBI:46911"/>
        <dbReference type="ChEBI" id="CHEBI:57743"/>
        <dbReference type="ChEBI" id="CHEBI:58228"/>
        <dbReference type="EC" id="2.1.3.3"/>
    </reaction>
</comment>
<dbReference type="AlphaFoldDB" id="A0A1Q3BC89"/>
<name>A0A1Q3BC89_CEPFO</name>
<dbReference type="FunCoup" id="A0A1Q3BC89">
    <property type="interactions" value="1289"/>
</dbReference>
<dbReference type="OrthoDB" id="10252326at2759"/>
<evidence type="ECO:0000256" key="7">
    <source>
        <dbReference type="ARBA" id="ARBA00022640"/>
    </source>
</evidence>
<evidence type="ECO:0000256" key="10">
    <source>
        <dbReference type="ARBA" id="ARBA00048772"/>
    </source>
</evidence>
<dbReference type="InterPro" id="IPR024904">
    <property type="entry name" value="OTCase_ArgI"/>
</dbReference>
<evidence type="ECO:0000256" key="8">
    <source>
        <dbReference type="ARBA" id="ARBA00022679"/>
    </source>
</evidence>
<reference evidence="15" key="1">
    <citation type="submission" date="2016-04" db="EMBL/GenBank/DDBJ databases">
        <title>Cephalotus genome sequencing.</title>
        <authorList>
            <person name="Fukushima K."/>
            <person name="Hasebe M."/>
            <person name="Fang X."/>
        </authorList>
    </citation>
    <scope>NUCLEOTIDE SEQUENCE [LARGE SCALE GENOMIC DNA]</scope>
    <source>
        <strain evidence="15">cv. St1</strain>
    </source>
</reference>
<dbReference type="FunFam" id="3.40.50.1370:FF:000008">
    <property type="entry name" value="Ornithine carbamoyltransferase"/>
    <property type="match status" value="1"/>
</dbReference>
<keyword evidence="15" id="KW-1185">Reference proteome</keyword>
<dbReference type="GO" id="GO:0016597">
    <property type="term" value="F:amino acid binding"/>
    <property type="evidence" value="ECO:0007669"/>
    <property type="project" value="InterPro"/>
</dbReference>
<feature type="domain" description="Aspartate/ornithine carbamoyltransferase carbamoyl-P binding" evidence="13">
    <location>
        <begin position="69"/>
        <end position="210"/>
    </location>
</feature>
<dbReference type="SUPFAM" id="SSF53671">
    <property type="entry name" value="Aspartate/ornithine carbamoyltransferase"/>
    <property type="match status" value="1"/>
</dbReference>
<protein>
    <recommendedName>
        <fullName evidence="3">ornithine carbamoyltransferase</fullName>
        <ecNumber evidence="3">2.1.3.3</ecNumber>
    </recommendedName>
</protein>
<dbReference type="Pfam" id="PF02729">
    <property type="entry name" value="OTCace_N"/>
    <property type="match status" value="1"/>
</dbReference>
<keyword evidence="5" id="KW-0055">Arginine biosynthesis</keyword>
<dbReference type="InterPro" id="IPR006130">
    <property type="entry name" value="Asp/Orn_carbamoylTrfase"/>
</dbReference>
<dbReference type="FunFam" id="3.40.50.1370:FF:000015">
    <property type="entry name" value="ornithine carbamoyltransferase, chloroplastic"/>
    <property type="match status" value="1"/>
</dbReference>
<evidence type="ECO:0000256" key="4">
    <source>
        <dbReference type="ARBA" id="ARBA00022528"/>
    </source>
</evidence>
<keyword evidence="4" id="KW-0150">Chloroplast</keyword>
<gene>
    <name evidence="14" type="ORF">CFOL_v3_09180</name>
</gene>
<dbReference type="GO" id="GO:0042450">
    <property type="term" value="P:L-arginine biosynthetic process via ornithine"/>
    <property type="evidence" value="ECO:0007669"/>
    <property type="project" value="TreeGrafter"/>
</dbReference>
<dbReference type="NCBIfam" id="TIGR00658">
    <property type="entry name" value="orni_carb_tr"/>
    <property type="match status" value="1"/>
</dbReference>
<sequence length="371" mass="40812">MAAISCQTAVSSDKLSLSSFTGKIPFRFPPFSVSSPATSLPFRRSISCQASSATSPPISVKDNAKTEMKDFLHISDFDRADLLKILDQAVEVKALLKSGERDFVPFKGKTMAMIFAKPSMRTRVSFETGFSLLGGHAIYLGPDDIQMGKREETRDVARVLARYNDIIMARVFAHQDILDLARFATVPVINGLTDYNHPCQIMADALTIIEHIGQLEGIKVVYVGDGNNIVHSWLLMAAVIPFHFVCACPKGFEPDKETVEKACKAGISKIEITNNPKEAVRGADVVYSDVWASMGQKEEAAYRRQQFEGFQVDEALMKLAGPQAYFMHCLPAERGVEVTDGVVEAPNSIVFPQAENRVHAQNAIMLHLLGV</sequence>
<dbReference type="InterPro" id="IPR002292">
    <property type="entry name" value="Orn/put_carbamltrans"/>
</dbReference>
<dbReference type="NCBIfam" id="NF001986">
    <property type="entry name" value="PRK00779.1"/>
    <property type="match status" value="1"/>
</dbReference>